<reference evidence="4" key="1">
    <citation type="submission" date="2016-06" db="UniProtKB">
        <authorList>
            <consortium name="WormBaseParasite"/>
        </authorList>
    </citation>
    <scope>IDENTIFICATION</scope>
</reference>
<dbReference type="WBParaSite" id="OFLC_0001528701-mRNA-1">
    <property type="protein sequence ID" value="OFLC_0001528701-mRNA-1"/>
    <property type="gene ID" value="OFLC_0001528701"/>
</dbReference>
<evidence type="ECO:0000313" key="3">
    <source>
        <dbReference type="Proteomes" id="UP000267606"/>
    </source>
</evidence>
<sequence>MCSNYSDSQTDDNIKIADIIMAMEISMRFTRGKDILTGRIMSNDTFSQQTRLRQFELIVKKKSIFINAHYLAELSPYFKVLCFENVFREAQNGRAEIKGERYDDIIELLHFICPNDDYVINRNITESNFALLTHFSSLLQLRDLRHQLESYVVNKVRMENYKAKIENLLEMITEALNASFSQDLMNILYQKLARYDLGYVEAVSFS</sequence>
<dbReference type="PANTHER" id="PTHR22744">
    <property type="entry name" value="HELIX LOOP HELIX PROTEIN 21-RELATED"/>
    <property type="match status" value="1"/>
</dbReference>
<dbReference type="AlphaFoldDB" id="A0A183I6B4"/>
<proteinExistence type="predicted"/>
<evidence type="ECO:0000313" key="2">
    <source>
        <dbReference type="EMBL" id="VDP21123.1"/>
    </source>
</evidence>
<organism evidence="4">
    <name type="scientific">Onchocerca flexuosa</name>
    <dbReference type="NCBI Taxonomy" id="387005"/>
    <lineage>
        <taxon>Eukaryota</taxon>
        <taxon>Metazoa</taxon>
        <taxon>Ecdysozoa</taxon>
        <taxon>Nematoda</taxon>
        <taxon>Chromadorea</taxon>
        <taxon>Rhabditida</taxon>
        <taxon>Spirurina</taxon>
        <taxon>Spiruromorpha</taxon>
        <taxon>Filarioidea</taxon>
        <taxon>Onchocercidae</taxon>
        <taxon>Onchocerca</taxon>
    </lineage>
</organism>
<dbReference type="EMBL" id="UZAJ01041867">
    <property type="protein sequence ID" value="VDP21123.1"/>
    <property type="molecule type" value="Genomic_DNA"/>
</dbReference>
<name>A0A183I6B4_9BILA</name>
<dbReference type="InterPro" id="IPR000210">
    <property type="entry name" value="BTB/POZ_dom"/>
</dbReference>
<protein>
    <submittedName>
        <fullName evidence="4">BTB domain-containing protein</fullName>
    </submittedName>
</protein>
<keyword evidence="3" id="KW-1185">Reference proteome</keyword>
<dbReference type="Proteomes" id="UP000267606">
    <property type="component" value="Unassembled WGS sequence"/>
</dbReference>
<feature type="domain" description="BTB" evidence="1">
    <location>
        <begin position="53"/>
        <end position="154"/>
    </location>
</feature>
<dbReference type="SUPFAM" id="SSF54695">
    <property type="entry name" value="POZ domain"/>
    <property type="match status" value="1"/>
</dbReference>
<gene>
    <name evidence="2" type="ORF">OFLC_LOCUS15276</name>
</gene>
<dbReference type="Gene3D" id="3.30.710.10">
    <property type="entry name" value="Potassium Channel Kv1.1, Chain A"/>
    <property type="match status" value="1"/>
</dbReference>
<evidence type="ECO:0000313" key="4">
    <source>
        <dbReference type="WBParaSite" id="OFLC_0001528701-mRNA-1"/>
    </source>
</evidence>
<dbReference type="InterPro" id="IPR011333">
    <property type="entry name" value="SKP1/BTB/POZ_sf"/>
</dbReference>
<accession>A0A183I6B4</accession>
<evidence type="ECO:0000259" key="1">
    <source>
        <dbReference type="Pfam" id="PF00651"/>
    </source>
</evidence>
<reference evidence="2 3" key="2">
    <citation type="submission" date="2018-11" db="EMBL/GenBank/DDBJ databases">
        <authorList>
            <consortium name="Pathogen Informatics"/>
        </authorList>
    </citation>
    <scope>NUCLEOTIDE SEQUENCE [LARGE SCALE GENOMIC DNA]</scope>
</reference>
<dbReference type="Pfam" id="PF00651">
    <property type="entry name" value="BTB"/>
    <property type="match status" value="1"/>
</dbReference>
<dbReference type="PANTHER" id="PTHR22744:SF14">
    <property type="entry name" value="BTB DOMAIN-CONTAINING PROTEIN-RELATED"/>
    <property type="match status" value="1"/>
</dbReference>